<protein>
    <submittedName>
        <fullName evidence="1">Uncharacterized protein</fullName>
    </submittedName>
</protein>
<gene>
    <name evidence="1" type="ORF">EJ04DRAFT_557307</name>
</gene>
<evidence type="ECO:0000313" key="1">
    <source>
        <dbReference type="EMBL" id="KAF2727561.1"/>
    </source>
</evidence>
<keyword evidence="2" id="KW-1185">Reference proteome</keyword>
<name>A0A9P4UW54_9PLEO</name>
<dbReference type="AlphaFoldDB" id="A0A9P4UW54"/>
<dbReference type="Proteomes" id="UP000799444">
    <property type="component" value="Unassembled WGS sequence"/>
</dbReference>
<dbReference type="EMBL" id="ML996325">
    <property type="protein sequence ID" value="KAF2727561.1"/>
    <property type="molecule type" value="Genomic_DNA"/>
</dbReference>
<organism evidence="1 2">
    <name type="scientific">Polyplosphaeria fusca</name>
    <dbReference type="NCBI Taxonomy" id="682080"/>
    <lineage>
        <taxon>Eukaryota</taxon>
        <taxon>Fungi</taxon>
        <taxon>Dikarya</taxon>
        <taxon>Ascomycota</taxon>
        <taxon>Pezizomycotina</taxon>
        <taxon>Dothideomycetes</taxon>
        <taxon>Pleosporomycetidae</taxon>
        <taxon>Pleosporales</taxon>
        <taxon>Tetraplosphaeriaceae</taxon>
        <taxon>Polyplosphaeria</taxon>
    </lineage>
</organism>
<proteinExistence type="predicted"/>
<reference evidence="1" key="1">
    <citation type="journal article" date="2020" name="Stud. Mycol.">
        <title>101 Dothideomycetes genomes: a test case for predicting lifestyles and emergence of pathogens.</title>
        <authorList>
            <person name="Haridas S."/>
            <person name="Albert R."/>
            <person name="Binder M."/>
            <person name="Bloem J."/>
            <person name="Labutti K."/>
            <person name="Salamov A."/>
            <person name="Andreopoulos B."/>
            <person name="Baker S."/>
            <person name="Barry K."/>
            <person name="Bills G."/>
            <person name="Bluhm B."/>
            <person name="Cannon C."/>
            <person name="Castanera R."/>
            <person name="Culley D."/>
            <person name="Daum C."/>
            <person name="Ezra D."/>
            <person name="Gonzalez J."/>
            <person name="Henrissat B."/>
            <person name="Kuo A."/>
            <person name="Liang C."/>
            <person name="Lipzen A."/>
            <person name="Lutzoni F."/>
            <person name="Magnuson J."/>
            <person name="Mondo S."/>
            <person name="Nolan M."/>
            <person name="Ohm R."/>
            <person name="Pangilinan J."/>
            <person name="Park H.-J."/>
            <person name="Ramirez L."/>
            <person name="Alfaro M."/>
            <person name="Sun H."/>
            <person name="Tritt A."/>
            <person name="Yoshinaga Y."/>
            <person name="Zwiers L.-H."/>
            <person name="Turgeon B."/>
            <person name="Goodwin S."/>
            <person name="Spatafora J."/>
            <person name="Crous P."/>
            <person name="Grigoriev I."/>
        </authorList>
    </citation>
    <scope>NUCLEOTIDE SEQUENCE</scope>
    <source>
        <strain evidence="1">CBS 125425</strain>
    </source>
</reference>
<comment type="caution">
    <text evidence="1">The sequence shown here is derived from an EMBL/GenBank/DDBJ whole genome shotgun (WGS) entry which is preliminary data.</text>
</comment>
<evidence type="ECO:0000313" key="2">
    <source>
        <dbReference type="Proteomes" id="UP000799444"/>
    </source>
</evidence>
<sequence length="157" mass="17426">MSRLSPMVKIHTIICFSGWGLRLSALTRSSDTQLNEHCAVRRKTARGGHSRAKLQGVFESSHALLTLPSLRKASFKTKGKTPDTGAGTACSGCPEKRKRERDTYKLLDGFGVFQLQPSQLEAWGWHWITPPGPILVETCNPDVCKPAWKDIVPWKVA</sequence>
<accession>A0A9P4UW54</accession>